<feature type="domain" description="Circularly permuted ATP-grasp type 2" evidence="1">
    <location>
        <begin position="80"/>
        <end position="459"/>
    </location>
</feature>
<dbReference type="Pfam" id="PF14403">
    <property type="entry name" value="CP_ATPgrasp_2"/>
    <property type="match status" value="1"/>
</dbReference>
<evidence type="ECO:0000313" key="2">
    <source>
        <dbReference type="EMBL" id="WGZ92263.1"/>
    </source>
</evidence>
<reference evidence="2" key="1">
    <citation type="journal article" date="2023" name="Int. J. Mol. Sci.">
        <title>Metagenomics Revealed a New Genus 'Candidatus Thiocaldithrix dubininis' gen. nov., sp. nov. and a New Species 'Candidatus Thiothrix putei' sp. nov. in the Family Thiotrichaceae, Some Members of Which Have Traits of Both Na+- and H+-Motive Energetics.</title>
        <authorList>
            <person name="Ravin N.V."/>
            <person name="Muntyan M.S."/>
            <person name="Smolyakov D.D."/>
            <person name="Rudenko T.S."/>
            <person name="Beletsky A.V."/>
            <person name="Mardanov A.V."/>
            <person name="Grabovich M.Y."/>
        </authorList>
    </citation>
    <scope>NUCLEOTIDE SEQUENCE</scope>
    <source>
        <strain evidence="2">GKL-01</strain>
    </source>
</reference>
<dbReference type="InterPro" id="IPR016450">
    <property type="entry name" value="UCP005522"/>
</dbReference>
<dbReference type="Gene3D" id="3.40.50.11290">
    <property type="match status" value="1"/>
</dbReference>
<dbReference type="PIRSF" id="PIRSF005522">
    <property type="entry name" value="UCP005522"/>
    <property type="match status" value="1"/>
</dbReference>
<dbReference type="PANTHER" id="PTHR34595">
    <property type="entry name" value="BLR5612 PROTEIN"/>
    <property type="match status" value="1"/>
</dbReference>
<evidence type="ECO:0000259" key="1">
    <source>
        <dbReference type="Pfam" id="PF14403"/>
    </source>
</evidence>
<gene>
    <name evidence="2" type="ORF">QJT80_07195</name>
</gene>
<organism evidence="2">
    <name type="scientific">Candidatus Thiocaldithrix dubininis</name>
    <dbReference type="NCBI Taxonomy" id="3080823"/>
    <lineage>
        <taxon>Bacteria</taxon>
        <taxon>Pseudomonadati</taxon>
        <taxon>Pseudomonadota</taxon>
        <taxon>Gammaproteobacteria</taxon>
        <taxon>Thiotrichales</taxon>
        <taxon>Thiotrichaceae</taxon>
        <taxon>Candidatus Thiocaldithrix</taxon>
    </lineage>
</organism>
<dbReference type="InterPro" id="IPR051680">
    <property type="entry name" value="ATP-dep_Glu-Cys_Ligase-2"/>
</dbReference>
<dbReference type="EMBL" id="CP124755">
    <property type="protein sequence ID" value="WGZ92263.1"/>
    <property type="molecule type" value="Genomic_DNA"/>
</dbReference>
<dbReference type="KEGG" id="tdu:QJT80_07195"/>
<dbReference type="Proteomes" id="UP001300672">
    <property type="component" value="Chromosome"/>
</dbReference>
<name>A0AA95HA46_9GAMM</name>
<dbReference type="SUPFAM" id="SSF56059">
    <property type="entry name" value="Glutathione synthetase ATP-binding domain-like"/>
    <property type="match status" value="1"/>
</dbReference>
<sequence>MKKEWNHYDPANFYDELIAAKSQPRESSFKLVEYLRHLTPERFRQCVQESEAVIREMGITFTVYSDAGNIDRAWPYDIIPRIIPATEWDRTELGLKQRIRALNMFIQDIYNGAKIIKDGVIPEDVVLQSKGYREACLGMTPPHGVWANICGSDLVRHNDGVIYVLEDNLRVPSGVAYMLENRTITKRVLPEIFNTLPIRPVSDYPAHLYEMLASLRPDLSDPTIALMTPGIYNSAYFEHAFLARQAGLVLLEGADLTVGKDGYVYMKTINGLERVDVIYRRIDDDFLDPEVFRPDSMLGIPGIMRAWKEGKVAIANAPGCGVADDKVIYAYVPDMIEYYLGEKASLPNVPTWVCRRQEDRDYVLEHLAELVVKPANESGGYGMLVGPHSSNEKVEEFRKLIQENPNNYIAQPTLSLSVTPTSCEKDGEIKVEPRHVDLRPFILSGKDIFVTPGGLTRVALVEGSLVVNSSQGGGSKDTWIVGDHLEELNEGEAV</sequence>
<dbReference type="PANTHER" id="PTHR34595:SF7">
    <property type="entry name" value="SLL1039 PROTEIN"/>
    <property type="match status" value="1"/>
</dbReference>
<protein>
    <submittedName>
        <fullName evidence="2">Circularly permuted type 2 ATP-grasp protein</fullName>
    </submittedName>
</protein>
<reference evidence="2" key="2">
    <citation type="submission" date="2023-04" db="EMBL/GenBank/DDBJ databases">
        <authorList>
            <person name="Beletskiy A.V."/>
            <person name="Mardanov A.V."/>
            <person name="Ravin N.V."/>
        </authorList>
    </citation>
    <scope>NUCLEOTIDE SEQUENCE</scope>
    <source>
        <strain evidence="2">GKL-01</strain>
    </source>
</reference>
<accession>A0AA95HA46</accession>
<proteinExistence type="predicted"/>
<dbReference type="InterPro" id="IPR025841">
    <property type="entry name" value="CP_ATPgrasp_2"/>
</dbReference>
<dbReference type="AlphaFoldDB" id="A0AA95HA46"/>
<dbReference type="Gene3D" id="3.30.1490.270">
    <property type="match status" value="1"/>
</dbReference>